<dbReference type="GO" id="GO:0036297">
    <property type="term" value="P:interstrand cross-link repair"/>
    <property type="evidence" value="ECO:0007669"/>
    <property type="project" value="TreeGrafter"/>
</dbReference>
<dbReference type="AlphaFoldDB" id="A0A6J1CEQ6"/>
<dbReference type="KEGG" id="mcha:111011013"/>
<organism evidence="3 4">
    <name type="scientific">Momordica charantia</name>
    <name type="common">Bitter gourd</name>
    <name type="synonym">Balsam pear</name>
    <dbReference type="NCBI Taxonomy" id="3673"/>
    <lineage>
        <taxon>Eukaryota</taxon>
        <taxon>Viridiplantae</taxon>
        <taxon>Streptophyta</taxon>
        <taxon>Embryophyta</taxon>
        <taxon>Tracheophyta</taxon>
        <taxon>Spermatophyta</taxon>
        <taxon>Magnoliopsida</taxon>
        <taxon>eudicotyledons</taxon>
        <taxon>Gunneridae</taxon>
        <taxon>Pentapetalae</taxon>
        <taxon>rosids</taxon>
        <taxon>fabids</taxon>
        <taxon>Cucurbitales</taxon>
        <taxon>Cucurbitaceae</taxon>
        <taxon>Momordiceae</taxon>
        <taxon>Momordica</taxon>
    </lineage>
</organism>
<gene>
    <name evidence="4" type="primary">LOC111011013</name>
</gene>
<proteinExistence type="inferred from homology"/>
<keyword evidence="3" id="KW-1185">Reference proteome</keyword>
<keyword evidence="4" id="KW-0378">Hydrolase</keyword>
<evidence type="ECO:0000256" key="1">
    <source>
        <dbReference type="ARBA" id="ARBA00009797"/>
    </source>
</evidence>
<dbReference type="Proteomes" id="UP000504603">
    <property type="component" value="Unplaced"/>
</dbReference>
<dbReference type="PANTHER" id="PTHR14464:SF4">
    <property type="entry name" value="EXONUCLEASE V"/>
    <property type="match status" value="1"/>
</dbReference>
<name>A0A6J1CEQ6_MOMCH</name>
<evidence type="ECO:0000256" key="2">
    <source>
        <dbReference type="SAM" id="MobiDB-lite"/>
    </source>
</evidence>
<dbReference type="InterPro" id="IPR011604">
    <property type="entry name" value="PDDEXK-like_dom_sf"/>
</dbReference>
<sequence>MAIATVTAPRSPKINYSPDRPKMADSGSGLPPFNDDESTHEGVPNIPVEIVSDEEMALIEAALAAARSSISSSSSSAINSSSSSKILFNARSIQSITLLSKRGLSAAHPDIEDLCKTASTQKRVKVNESLLHRFRRKKGFAVTDFTGTEWCEKQKVFSLHSGSREKTKAVEAGIARHAMLEAEVVKKAKVQVKSAEDRWALKLLNFTFGVNQLLFEGLTRELPVMGLIEGVWMVGVIDEVRMLETDTGRMLMLVDTKTRSRDTVPAEPQQRNGKLQLMCYKYILDSLIPDGFSSRQFFDFFSLNPYSTLSEEITESITSFGFTAKTLDDVIRYYTNCCSMLPSTHNKLLLRYESQKDQSIIVEVEFEYDHGWLKSQLETSLQVWLGQREPECTPQEERWKCRNCLFASKCPANTNVDATSKPE</sequence>
<keyword evidence="4" id="KW-0269">Exonuclease</keyword>
<reference evidence="4" key="1">
    <citation type="submission" date="2025-08" db="UniProtKB">
        <authorList>
            <consortium name="RefSeq"/>
        </authorList>
    </citation>
    <scope>IDENTIFICATION</scope>
    <source>
        <strain evidence="4">OHB3-1</strain>
    </source>
</reference>
<dbReference type="PANTHER" id="PTHR14464">
    <property type="entry name" value="EXONUCLEASE V"/>
    <property type="match status" value="1"/>
</dbReference>
<dbReference type="Gene3D" id="3.90.320.10">
    <property type="match status" value="1"/>
</dbReference>
<dbReference type="RefSeq" id="XP_022140310.1">
    <property type="nucleotide sequence ID" value="XM_022284618.1"/>
</dbReference>
<dbReference type="InterPro" id="IPR019190">
    <property type="entry name" value="EXOV"/>
</dbReference>
<keyword evidence="4" id="KW-0540">Nuclease</keyword>
<feature type="region of interest" description="Disordered" evidence="2">
    <location>
        <begin position="1"/>
        <end position="41"/>
    </location>
</feature>
<dbReference type="GO" id="GO:0045145">
    <property type="term" value="F:single-stranded DNA 5'-3' DNA exonuclease activity"/>
    <property type="evidence" value="ECO:0007669"/>
    <property type="project" value="InterPro"/>
</dbReference>
<dbReference type="GO" id="GO:0005634">
    <property type="term" value="C:nucleus"/>
    <property type="evidence" value="ECO:0007669"/>
    <property type="project" value="TreeGrafter"/>
</dbReference>
<evidence type="ECO:0000313" key="4">
    <source>
        <dbReference type="RefSeq" id="XP_022140310.1"/>
    </source>
</evidence>
<dbReference type="Pfam" id="PF09810">
    <property type="entry name" value="Exo5"/>
    <property type="match status" value="3"/>
</dbReference>
<dbReference type="GeneID" id="111011013"/>
<comment type="similarity">
    <text evidence="1">Belongs to the EXO5 family.</text>
</comment>
<dbReference type="OrthoDB" id="354769at2759"/>
<protein>
    <submittedName>
        <fullName evidence="4">Exonuclease V, chloroplastic isoform X1</fullName>
    </submittedName>
</protein>
<evidence type="ECO:0000313" key="3">
    <source>
        <dbReference type="Proteomes" id="UP000504603"/>
    </source>
</evidence>
<accession>A0A6J1CEQ6</accession>